<reference evidence="7 8" key="1">
    <citation type="submission" date="2024-09" db="EMBL/GenBank/DDBJ databases">
        <title>Chromosome-scale assembly of Riccia sorocarpa.</title>
        <authorList>
            <person name="Paukszto L."/>
        </authorList>
    </citation>
    <scope>NUCLEOTIDE SEQUENCE [LARGE SCALE GENOMIC DNA]</scope>
    <source>
        <strain evidence="7">LP-2024</strain>
        <tissue evidence="7">Aerial parts of the thallus</tissue>
    </source>
</reference>
<keyword evidence="5 6" id="KW-0472">Membrane</keyword>
<sequence>MRFRSVIFAAPAYAALLFHLYLPEKQLSSKMHRVVKGAVIGTGITLLAAPVVVPAVVTSLGFTGAGIAVGSWGASFMASYGGAVAAGSACAVMQSIGAVGTFAGSTMVAATGGAIAAGGAVLAAFA</sequence>
<evidence type="ECO:0000313" key="7">
    <source>
        <dbReference type="EMBL" id="KAL3680709.1"/>
    </source>
</evidence>
<gene>
    <name evidence="7" type="ORF">R1sor_023665</name>
</gene>
<dbReference type="GO" id="GO:0016020">
    <property type="term" value="C:membrane"/>
    <property type="evidence" value="ECO:0007669"/>
    <property type="project" value="UniProtKB-SubCell"/>
</dbReference>
<comment type="caution">
    <text evidence="7">The sequence shown here is derived from an EMBL/GenBank/DDBJ whole genome shotgun (WGS) entry which is preliminary data.</text>
</comment>
<name>A0ABD3GSE3_9MARC</name>
<keyword evidence="3 6" id="KW-0812">Transmembrane</keyword>
<proteinExistence type="inferred from homology"/>
<organism evidence="7 8">
    <name type="scientific">Riccia sorocarpa</name>
    <dbReference type="NCBI Taxonomy" id="122646"/>
    <lineage>
        <taxon>Eukaryota</taxon>
        <taxon>Viridiplantae</taxon>
        <taxon>Streptophyta</taxon>
        <taxon>Embryophyta</taxon>
        <taxon>Marchantiophyta</taxon>
        <taxon>Marchantiopsida</taxon>
        <taxon>Marchantiidae</taxon>
        <taxon>Marchantiales</taxon>
        <taxon>Ricciaceae</taxon>
        <taxon>Riccia</taxon>
    </lineage>
</organism>
<feature type="transmembrane region" description="Helical" evidence="6">
    <location>
        <begin position="34"/>
        <end position="57"/>
    </location>
</feature>
<keyword evidence="4 6" id="KW-1133">Transmembrane helix</keyword>
<evidence type="ECO:0000256" key="1">
    <source>
        <dbReference type="ARBA" id="ARBA00004141"/>
    </source>
</evidence>
<dbReference type="InterPro" id="IPR038213">
    <property type="entry name" value="IFI6/IFI27-like_sf"/>
</dbReference>
<dbReference type="AlphaFoldDB" id="A0ABD3GSE3"/>
<protein>
    <submittedName>
        <fullName evidence="7">Uncharacterized protein</fullName>
    </submittedName>
</protein>
<comment type="subcellular location">
    <subcellularLocation>
        <location evidence="1">Membrane</location>
        <topology evidence="1">Multi-pass membrane protein</topology>
    </subcellularLocation>
</comment>
<dbReference type="EMBL" id="JBJQOH010000007">
    <property type="protein sequence ID" value="KAL3680709.1"/>
    <property type="molecule type" value="Genomic_DNA"/>
</dbReference>
<evidence type="ECO:0000256" key="4">
    <source>
        <dbReference type="ARBA" id="ARBA00022989"/>
    </source>
</evidence>
<dbReference type="Proteomes" id="UP001633002">
    <property type="component" value="Unassembled WGS sequence"/>
</dbReference>
<comment type="similarity">
    <text evidence="2">Belongs to the IFI6/IFI27 family.</text>
</comment>
<dbReference type="PANTHER" id="PTHR16932:SF18">
    <property type="entry name" value="INTERFERON, ALPHA-INDUCIBLE PROTEIN 27-LIKE 2"/>
    <property type="match status" value="1"/>
</dbReference>
<dbReference type="PANTHER" id="PTHR16932">
    <property type="entry name" value="INTERFERON ALPHA-INDUCIBLE PROTEIN 27"/>
    <property type="match status" value="1"/>
</dbReference>
<dbReference type="Pfam" id="PF06140">
    <property type="entry name" value="Ifi-6-16"/>
    <property type="match status" value="1"/>
</dbReference>
<evidence type="ECO:0000256" key="6">
    <source>
        <dbReference type="SAM" id="Phobius"/>
    </source>
</evidence>
<evidence type="ECO:0000256" key="5">
    <source>
        <dbReference type="ARBA" id="ARBA00023136"/>
    </source>
</evidence>
<dbReference type="Gene3D" id="6.10.110.10">
    <property type="match status" value="1"/>
</dbReference>
<keyword evidence="8" id="KW-1185">Reference proteome</keyword>
<evidence type="ECO:0000256" key="3">
    <source>
        <dbReference type="ARBA" id="ARBA00022692"/>
    </source>
</evidence>
<accession>A0ABD3GSE3</accession>
<evidence type="ECO:0000313" key="8">
    <source>
        <dbReference type="Proteomes" id="UP001633002"/>
    </source>
</evidence>
<feature type="transmembrane region" description="Helical" evidence="6">
    <location>
        <begin position="6"/>
        <end position="22"/>
    </location>
</feature>
<evidence type="ECO:0000256" key="2">
    <source>
        <dbReference type="ARBA" id="ARBA00007262"/>
    </source>
</evidence>
<dbReference type="InterPro" id="IPR009311">
    <property type="entry name" value="IFI6/IFI27-like"/>
</dbReference>
<feature type="transmembrane region" description="Helical" evidence="6">
    <location>
        <begin position="99"/>
        <end position="125"/>
    </location>
</feature>
<feature type="transmembrane region" description="Helical" evidence="6">
    <location>
        <begin position="69"/>
        <end position="92"/>
    </location>
</feature>